<dbReference type="EMBL" id="FR824072">
    <property type="protein sequence ID" value="CCA16899.1"/>
    <property type="molecule type" value="Genomic_DNA"/>
</dbReference>
<organism evidence="1">
    <name type="scientific">Albugo laibachii Nc14</name>
    <dbReference type="NCBI Taxonomy" id="890382"/>
    <lineage>
        <taxon>Eukaryota</taxon>
        <taxon>Sar</taxon>
        <taxon>Stramenopiles</taxon>
        <taxon>Oomycota</taxon>
        <taxon>Peronosporomycetes</taxon>
        <taxon>Albuginales</taxon>
        <taxon>Albuginaceae</taxon>
        <taxon>Albugo</taxon>
    </lineage>
</organism>
<gene>
    <name evidence="1" type="primary">AlNc14C27G2636</name>
    <name evidence="1" type="ORF">ALNC14_030420</name>
</gene>
<reference evidence="1" key="1">
    <citation type="journal article" date="2011" name="PLoS Biol.">
        <title>Gene gain and loss during evolution of obligate parasitism in the white rust pathogen of Arabidopsis thaliana.</title>
        <authorList>
            <person name="Kemen E."/>
            <person name="Gardiner A."/>
            <person name="Schultz-Larsen T."/>
            <person name="Kemen A.C."/>
            <person name="Balmuth A.L."/>
            <person name="Robert-Seilaniantz A."/>
            <person name="Bailey K."/>
            <person name="Holub E."/>
            <person name="Studholme D.J."/>
            <person name="Maclean D."/>
            <person name="Jones J.D."/>
        </authorList>
    </citation>
    <scope>NUCLEOTIDE SEQUENCE</scope>
</reference>
<accession>F0W704</accession>
<dbReference type="AlphaFoldDB" id="F0W704"/>
<dbReference type="HOGENOM" id="CLU_2578831_0_0_1"/>
<sequence>MPQIIWRWKSTVRMDIAGVDKEFLRCGESVLHDDSPTEVATVHQFFASPRNDVPLSIAWERFEKTISLQQMSLILAISWYF</sequence>
<evidence type="ECO:0000313" key="1">
    <source>
        <dbReference type="EMBL" id="CCA16899.1"/>
    </source>
</evidence>
<protein>
    <submittedName>
        <fullName evidence="1">AlNc14C27G2636 protein</fullName>
    </submittedName>
</protein>
<proteinExistence type="predicted"/>
<reference evidence="1" key="2">
    <citation type="submission" date="2011-02" db="EMBL/GenBank/DDBJ databases">
        <authorList>
            <person name="MacLean D."/>
        </authorList>
    </citation>
    <scope>NUCLEOTIDE SEQUENCE</scope>
</reference>
<name>F0W704_9STRA</name>